<gene>
    <name evidence="2" type="ORF">PUT78_02425</name>
</gene>
<sequence length="147" mass="17137">MIIEEALFADAKTIAKIHRTSRQEAMPWLPVLHTPEEDIWYFKTMVLPVEKVLIAREGVHAVGFISVNQGWLNHLYITPDRWGSGFGTKLLQAARSDLSYLQLWVFQKNARARHFYSKHGFCECEFTDGQNNEEKVPDIRMDWARDD</sequence>
<dbReference type="CDD" id="cd04301">
    <property type="entry name" value="NAT_SF"/>
    <property type="match status" value="1"/>
</dbReference>
<dbReference type="RefSeq" id="WP_274350491.1">
    <property type="nucleotide sequence ID" value="NZ_JAQZSM010000002.1"/>
</dbReference>
<comment type="caution">
    <text evidence="2">The sequence shown here is derived from an EMBL/GenBank/DDBJ whole genome shotgun (WGS) entry which is preliminary data.</text>
</comment>
<dbReference type="Gene3D" id="3.40.630.30">
    <property type="match status" value="1"/>
</dbReference>
<evidence type="ECO:0000313" key="3">
    <source>
        <dbReference type="Proteomes" id="UP001431784"/>
    </source>
</evidence>
<dbReference type="InterPro" id="IPR000182">
    <property type="entry name" value="GNAT_dom"/>
</dbReference>
<accession>A0ABT5T499</accession>
<organism evidence="2 3">
    <name type="scientific">Roseinatronobacter alkalisoli</name>
    <dbReference type="NCBI Taxonomy" id="3028235"/>
    <lineage>
        <taxon>Bacteria</taxon>
        <taxon>Pseudomonadati</taxon>
        <taxon>Pseudomonadota</taxon>
        <taxon>Alphaproteobacteria</taxon>
        <taxon>Rhodobacterales</taxon>
        <taxon>Paracoccaceae</taxon>
        <taxon>Roseinatronobacter</taxon>
    </lineage>
</organism>
<dbReference type="InterPro" id="IPR016181">
    <property type="entry name" value="Acyl_CoA_acyltransferase"/>
</dbReference>
<dbReference type="Pfam" id="PF13508">
    <property type="entry name" value="Acetyltransf_7"/>
    <property type="match status" value="1"/>
</dbReference>
<reference evidence="2" key="1">
    <citation type="submission" date="2023-02" db="EMBL/GenBank/DDBJ databases">
        <title>Description of Roseinatronobacter alkalisoli sp. nov., an alkaliphilic bacerium isolated from soda soil.</title>
        <authorList>
            <person name="Wei W."/>
        </authorList>
    </citation>
    <scope>NUCLEOTIDE SEQUENCE</scope>
    <source>
        <strain evidence="2">HJB301</strain>
    </source>
</reference>
<keyword evidence="3" id="KW-1185">Reference proteome</keyword>
<name>A0ABT5T499_9RHOB</name>
<dbReference type="SUPFAM" id="SSF55729">
    <property type="entry name" value="Acyl-CoA N-acyltransferases (Nat)"/>
    <property type="match status" value="1"/>
</dbReference>
<proteinExistence type="predicted"/>
<protein>
    <submittedName>
        <fullName evidence="2">GNAT family N-acetyltransferase</fullName>
    </submittedName>
</protein>
<evidence type="ECO:0000313" key="2">
    <source>
        <dbReference type="EMBL" id="MDD7969943.1"/>
    </source>
</evidence>
<dbReference type="EMBL" id="JAQZSM010000002">
    <property type="protein sequence ID" value="MDD7969943.1"/>
    <property type="molecule type" value="Genomic_DNA"/>
</dbReference>
<dbReference type="PROSITE" id="PS51186">
    <property type="entry name" value="GNAT"/>
    <property type="match status" value="1"/>
</dbReference>
<dbReference type="Proteomes" id="UP001431784">
    <property type="component" value="Unassembled WGS sequence"/>
</dbReference>
<evidence type="ECO:0000259" key="1">
    <source>
        <dbReference type="PROSITE" id="PS51186"/>
    </source>
</evidence>
<feature type="domain" description="N-acetyltransferase" evidence="1">
    <location>
        <begin position="1"/>
        <end position="146"/>
    </location>
</feature>